<dbReference type="EMBL" id="QXFU01001697">
    <property type="protein sequence ID" value="KAE8997176.1"/>
    <property type="molecule type" value="Genomic_DNA"/>
</dbReference>
<sequence length="220" mass="24820">MLSWVWESKLVDCGAEIEVVNDYKASRASGVSKSSVTLSSFSKRYRGATASASGRCFFEAIQAVAHMLGRPEALPLMVWLRFVEIHGEPANGVTKRDMAKFFKFLRTARCHIDAGAITRNHLNKSTKTVQQLGSYARGLSEGWYIVHAGEQLREHCFALHAQGPDVEPAVIDKFDDSATPPCRVEPFDNLKWIRRVVSIRRVRLLPQSFEFPPEKKQRTN</sequence>
<dbReference type="OrthoDB" id="126986at2759"/>
<proteinExistence type="predicted"/>
<evidence type="ECO:0000313" key="4">
    <source>
        <dbReference type="Proteomes" id="UP000435112"/>
    </source>
</evidence>
<organism evidence="1 4">
    <name type="scientific">Phytophthora rubi</name>
    <dbReference type="NCBI Taxonomy" id="129364"/>
    <lineage>
        <taxon>Eukaryota</taxon>
        <taxon>Sar</taxon>
        <taxon>Stramenopiles</taxon>
        <taxon>Oomycota</taxon>
        <taxon>Peronosporomycetes</taxon>
        <taxon>Peronosporales</taxon>
        <taxon>Peronosporaceae</taxon>
        <taxon>Phytophthora</taxon>
    </lineage>
</organism>
<dbReference type="EMBL" id="QXFV01000076">
    <property type="protein sequence ID" value="KAE9050550.1"/>
    <property type="molecule type" value="Genomic_DNA"/>
</dbReference>
<dbReference type="Proteomes" id="UP000435112">
    <property type="component" value="Unassembled WGS sequence"/>
</dbReference>
<gene>
    <name evidence="2" type="ORF">PR001_g2283</name>
    <name evidence="1" type="ORF">PR002_g19112</name>
</gene>
<dbReference type="Proteomes" id="UP000429607">
    <property type="component" value="Unassembled WGS sequence"/>
</dbReference>
<accession>A0A6A3JPI1</accession>
<evidence type="ECO:0000313" key="1">
    <source>
        <dbReference type="EMBL" id="KAE8997176.1"/>
    </source>
</evidence>
<name>A0A6A3JPI1_9STRA</name>
<protein>
    <submittedName>
        <fullName evidence="1">Uncharacterized protein</fullName>
    </submittedName>
</protein>
<comment type="caution">
    <text evidence="1">The sequence shown here is derived from an EMBL/GenBank/DDBJ whole genome shotgun (WGS) entry which is preliminary data.</text>
</comment>
<reference evidence="3 4" key="1">
    <citation type="submission" date="2018-09" db="EMBL/GenBank/DDBJ databases">
        <title>Genomic investigation of the strawberry pathogen Phytophthora fragariae indicates pathogenicity is determined by transcriptional variation in three key races.</title>
        <authorList>
            <person name="Adams T.M."/>
            <person name="Armitage A.D."/>
            <person name="Sobczyk M.K."/>
            <person name="Bates H.J."/>
            <person name="Dunwell J.M."/>
            <person name="Nellist C.F."/>
            <person name="Harrison R.J."/>
        </authorList>
    </citation>
    <scope>NUCLEOTIDE SEQUENCE [LARGE SCALE GENOMIC DNA]</scope>
    <source>
        <strain evidence="2 3">SCRP249</strain>
        <strain evidence="1 4">SCRP324</strain>
    </source>
</reference>
<evidence type="ECO:0000313" key="2">
    <source>
        <dbReference type="EMBL" id="KAE9050550.1"/>
    </source>
</evidence>
<evidence type="ECO:0000313" key="3">
    <source>
        <dbReference type="Proteomes" id="UP000429607"/>
    </source>
</evidence>
<dbReference type="AlphaFoldDB" id="A0A6A3JPI1"/>